<keyword evidence="4" id="KW-0479">Metal-binding</keyword>
<comment type="cofactor">
    <cofactor evidence="4">
        <name>Mg(2+)</name>
        <dbReference type="ChEBI" id="CHEBI:18420"/>
    </cofactor>
</comment>
<dbReference type="GO" id="GO:0030272">
    <property type="term" value="F:5-formyltetrahydrofolate cyclo-ligase activity"/>
    <property type="evidence" value="ECO:0007669"/>
    <property type="project" value="UniProtKB-EC"/>
</dbReference>
<comment type="caution">
    <text evidence="5">The sequence shown here is derived from an EMBL/GenBank/DDBJ whole genome shotgun (WGS) entry which is preliminary data.</text>
</comment>
<proteinExistence type="inferred from homology"/>
<comment type="similarity">
    <text evidence="1 4">Belongs to the 5-formyltetrahydrofolate cyclo-ligase family.</text>
</comment>
<protein>
    <recommendedName>
        <fullName evidence="4">5-formyltetrahydrofolate cyclo-ligase</fullName>
        <ecNumber evidence="4">6.3.3.2</ecNumber>
    </recommendedName>
</protein>
<keyword evidence="6" id="KW-1185">Reference proteome</keyword>
<dbReference type="Pfam" id="PF01812">
    <property type="entry name" value="5-FTHF_cyc-lig"/>
    <property type="match status" value="1"/>
</dbReference>
<dbReference type="EC" id="6.3.3.2" evidence="4"/>
<evidence type="ECO:0000313" key="5">
    <source>
        <dbReference type="EMBL" id="MDQ7918092.1"/>
    </source>
</evidence>
<dbReference type="InterPro" id="IPR024185">
    <property type="entry name" value="FTHF_cligase-like_sf"/>
</dbReference>
<dbReference type="Proteomes" id="UP001230915">
    <property type="component" value="Unassembled WGS sequence"/>
</dbReference>
<accession>A0ABU1A316</accession>
<gene>
    <name evidence="5" type="ORF">RBU60_10930</name>
</gene>
<dbReference type="PANTHER" id="PTHR23407:SF1">
    <property type="entry name" value="5-FORMYLTETRAHYDROFOLATE CYCLO-LIGASE"/>
    <property type="match status" value="1"/>
</dbReference>
<evidence type="ECO:0000256" key="2">
    <source>
        <dbReference type="ARBA" id="ARBA00022741"/>
    </source>
</evidence>
<dbReference type="NCBIfam" id="TIGR02727">
    <property type="entry name" value="MTHFS_bact"/>
    <property type="match status" value="1"/>
</dbReference>
<evidence type="ECO:0000313" key="6">
    <source>
        <dbReference type="Proteomes" id="UP001230915"/>
    </source>
</evidence>
<dbReference type="RefSeq" id="WP_308865053.1">
    <property type="nucleotide sequence ID" value="NZ_JAVHUL010000031.1"/>
</dbReference>
<dbReference type="InterPro" id="IPR037171">
    <property type="entry name" value="NagB/RpiA_transferase-like"/>
</dbReference>
<name>A0ABU1A316_9FLAO</name>
<keyword evidence="2 4" id="KW-0547">Nucleotide-binding</keyword>
<dbReference type="SUPFAM" id="SSF100950">
    <property type="entry name" value="NagB/RpiA/CoA transferase-like"/>
    <property type="match status" value="1"/>
</dbReference>
<sequence>MTKNQIRKVYKAKRAALSSQEVEEKSMAIANQLLSLSVWDYQFYHLFLSIASHKEVDTEFILHILSGKDKNIVVSKSDFKTLEMQHFLLTDSTPIKVNDWGIPEPQNGIEIQAQQLEIVFIPLLAFDLNGNRIGYGKGFYDRFLENCSPNVIKIGLSFFEAETQAIQASPLDVPLDYCVTPEKVHKF</sequence>
<dbReference type="PANTHER" id="PTHR23407">
    <property type="entry name" value="ATPASE INHIBITOR/5-FORMYLTETRAHYDROFOLATE CYCLO-LIGASE"/>
    <property type="match status" value="1"/>
</dbReference>
<dbReference type="Gene3D" id="3.40.50.10420">
    <property type="entry name" value="NagB/RpiA/CoA transferase-like"/>
    <property type="match status" value="1"/>
</dbReference>
<keyword evidence="3 4" id="KW-0067">ATP-binding</keyword>
<dbReference type="EMBL" id="JAVHUL010000031">
    <property type="protein sequence ID" value="MDQ7918092.1"/>
    <property type="molecule type" value="Genomic_DNA"/>
</dbReference>
<keyword evidence="5" id="KW-0436">Ligase</keyword>
<evidence type="ECO:0000256" key="1">
    <source>
        <dbReference type="ARBA" id="ARBA00010638"/>
    </source>
</evidence>
<dbReference type="PIRSF" id="PIRSF006806">
    <property type="entry name" value="FTHF_cligase"/>
    <property type="match status" value="1"/>
</dbReference>
<keyword evidence="4" id="KW-0460">Magnesium</keyword>
<evidence type="ECO:0000256" key="3">
    <source>
        <dbReference type="ARBA" id="ARBA00022840"/>
    </source>
</evidence>
<organism evidence="5 6">
    <name type="scientific">Mesonia profundi</name>
    <dbReference type="NCBI Taxonomy" id="3070998"/>
    <lineage>
        <taxon>Bacteria</taxon>
        <taxon>Pseudomonadati</taxon>
        <taxon>Bacteroidota</taxon>
        <taxon>Flavobacteriia</taxon>
        <taxon>Flavobacteriales</taxon>
        <taxon>Flavobacteriaceae</taxon>
        <taxon>Mesonia</taxon>
    </lineage>
</organism>
<comment type="catalytic activity">
    <reaction evidence="4">
        <text>(6S)-5-formyl-5,6,7,8-tetrahydrofolate + ATP = (6R)-5,10-methenyltetrahydrofolate + ADP + phosphate</text>
        <dbReference type="Rhea" id="RHEA:10488"/>
        <dbReference type="ChEBI" id="CHEBI:30616"/>
        <dbReference type="ChEBI" id="CHEBI:43474"/>
        <dbReference type="ChEBI" id="CHEBI:57455"/>
        <dbReference type="ChEBI" id="CHEBI:57457"/>
        <dbReference type="ChEBI" id="CHEBI:456216"/>
        <dbReference type="EC" id="6.3.3.2"/>
    </reaction>
</comment>
<dbReference type="InterPro" id="IPR002698">
    <property type="entry name" value="FTHF_cligase"/>
</dbReference>
<evidence type="ECO:0000256" key="4">
    <source>
        <dbReference type="RuleBase" id="RU361279"/>
    </source>
</evidence>
<reference evidence="5 6" key="1">
    <citation type="submission" date="2023-08" db="EMBL/GenBank/DDBJ databases">
        <title>Mesonia sp. MT50, isolated from deep-sea sediment of the Mariana Trench.</title>
        <authorList>
            <person name="Fu H."/>
        </authorList>
    </citation>
    <scope>NUCLEOTIDE SEQUENCE [LARGE SCALE GENOMIC DNA]</scope>
    <source>
        <strain evidence="5 6">MT50</strain>
    </source>
</reference>